<dbReference type="EMBL" id="BMXG01000042">
    <property type="protein sequence ID" value="GHC14075.1"/>
    <property type="molecule type" value="Genomic_DNA"/>
</dbReference>
<dbReference type="RefSeq" id="WP_189517598.1">
    <property type="nucleotide sequence ID" value="NZ_BMXG01000042.1"/>
</dbReference>
<organism evidence="1 2">
    <name type="scientific">Cerasicoccus arenae</name>
    <dbReference type="NCBI Taxonomy" id="424488"/>
    <lineage>
        <taxon>Bacteria</taxon>
        <taxon>Pseudomonadati</taxon>
        <taxon>Verrucomicrobiota</taxon>
        <taxon>Opitutia</taxon>
        <taxon>Puniceicoccales</taxon>
        <taxon>Cerasicoccaceae</taxon>
        <taxon>Cerasicoccus</taxon>
    </lineage>
</organism>
<accession>A0A8J3GGG7</accession>
<name>A0A8J3GGG7_9BACT</name>
<sequence length="78" mass="9079">MNEEEYKVKYSPLCKKIEVERTVIEVLIYADDHGKWILEVMDEDGTSHLWNQHFDTDEQALEEVISIIEKEGVAGIID</sequence>
<proteinExistence type="predicted"/>
<protein>
    <submittedName>
        <fullName evidence="1">Uncharacterized protein</fullName>
    </submittedName>
</protein>
<reference evidence="1" key="1">
    <citation type="journal article" date="2014" name="Int. J. Syst. Evol. Microbiol.">
        <title>Complete genome sequence of Corynebacterium casei LMG S-19264T (=DSM 44701T), isolated from a smear-ripened cheese.</title>
        <authorList>
            <consortium name="US DOE Joint Genome Institute (JGI-PGF)"/>
            <person name="Walter F."/>
            <person name="Albersmeier A."/>
            <person name="Kalinowski J."/>
            <person name="Ruckert C."/>
        </authorList>
    </citation>
    <scope>NUCLEOTIDE SEQUENCE</scope>
    <source>
        <strain evidence="1">KCTC 12870</strain>
    </source>
</reference>
<dbReference type="AlphaFoldDB" id="A0A8J3GGG7"/>
<evidence type="ECO:0000313" key="2">
    <source>
        <dbReference type="Proteomes" id="UP000642829"/>
    </source>
</evidence>
<comment type="caution">
    <text evidence="1">The sequence shown here is derived from an EMBL/GenBank/DDBJ whole genome shotgun (WGS) entry which is preliminary data.</text>
</comment>
<reference evidence="1" key="2">
    <citation type="submission" date="2020-09" db="EMBL/GenBank/DDBJ databases">
        <authorList>
            <person name="Sun Q."/>
            <person name="Kim S."/>
        </authorList>
    </citation>
    <scope>NUCLEOTIDE SEQUENCE</scope>
    <source>
        <strain evidence="1">KCTC 12870</strain>
    </source>
</reference>
<dbReference type="Proteomes" id="UP000642829">
    <property type="component" value="Unassembled WGS sequence"/>
</dbReference>
<evidence type="ECO:0000313" key="1">
    <source>
        <dbReference type="EMBL" id="GHC14075.1"/>
    </source>
</evidence>
<keyword evidence="2" id="KW-1185">Reference proteome</keyword>
<gene>
    <name evidence="1" type="ORF">GCM10007047_34160</name>
</gene>